<protein>
    <recommendedName>
        <fullName evidence="8">Rhodopsin domain-containing protein</fullName>
    </recommendedName>
</protein>
<dbReference type="GO" id="GO:0016020">
    <property type="term" value="C:membrane"/>
    <property type="evidence" value="ECO:0007669"/>
    <property type="project" value="UniProtKB-SubCell"/>
</dbReference>
<evidence type="ECO:0000256" key="6">
    <source>
        <dbReference type="SAM" id="MobiDB-lite"/>
    </source>
</evidence>
<evidence type="ECO:0000259" key="8">
    <source>
        <dbReference type="Pfam" id="PF20684"/>
    </source>
</evidence>
<dbReference type="InterPro" id="IPR052337">
    <property type="entry name" value="SAT4-like"/>
</dbReference>
<gene>
    <name evidence="9" type="ORF">HETSPECPRED_009039</name>
</gene>
<evidence type="ECO:0000313" key="9">
    <source>
        <dbReference type="EMBL" id="CAF9933890.1"/>
    </source>
</evidence>
<comment type="subcellular location">
    <subcellularLocation>
        <location evidence="1">Membrane</location>
        <topology evidence="1">Multi-pass membrane protein</topology>
    </subcellularLocation>
</comment>
<proteinExistence type="inferred from homology"/>
<keyword evidence="3 7" id="KW-1133">Transmembrane helix</keyword>
<feature type="compositionally biased region" description="Polar residues" evidence="6">
    <location>
        <begin position="85"/>
        <end position="105"/>
    </location>
</feature>
<comment type="similarity">
    <text evidence="5">Belongs to the SAT4 family.</text>
</comment>
<dbReference type="EMBL" id="CAJPDS010000071">
    <property type="protein sequence ID" value="CAF9933890.1"/>
    <property type="molecule type" value="Genomic_DNA"/>
</dbReference>
<dbReference type="PANTHER" id="PTHR33048:SF47">
    <property type="entry name" value="INTEGRAL MEMBRANE PROTEIN-RELATED"/>
    <property type="match status" value="1"/>
</dbReference>
<feature type="domain" description="Rhodopsin" evidence="8">
    <location>
        <begin position="1"/>
        <end position="79"/>
    </location>
</feature>
<reference evidence="9" key="1">
    <citation type="submission" date="2021-03" db="EMBL/GenBank/DDBJ databases">
        <authorList>
            <person name="Tagirdzhanova G."/>
        </authorList>
    </citation>
    <scope>NUCLEOTIDE SEQUENCE</scope>
</reference>
<name>A0A8H3IYF3_9LECA</name>
<accession>A0A8H3IYF3</accession>
<feature type="transmembrane region" description="Helical" evidence="7">
    <location>
        <begin position="20"/>
        <end position="40"/>
    </location>
</feature>
<evidence type="ECO:0000256" key="2">
    <source>
        <dbReference type="ARBA" id="ARBA00022692"/>
    </source>
</evidence>
<dbReference type="Pfam" id="PF20684">
    <property type="entry name" value="Fung_rhodopsin"/>
    <property type="match status" value="1"/>
</dbReference>
<keyword evidence="4 7" id="KW-0472">Membrane</keyword>
<dbReference type="InterPro" id="IPR049326">
    <property type="entry name" value="Rhodopsin_dom_fungi"/>
</dbReference>
<feature type="region of interest" description="Disordered" evidence="6">
    <location>
        <begin position="85"/>
        <end position="160"/>
    </location>
</feature>
<evidence type="ECO:0000313" key="10">
    <source>
        <dbReference type="Proteomes" id="UP000664521"/>
    </source>
</evidence>
<dbReference type="Proteomes" id="UP000664521">
    <property type="component" value="Unassembled WGS sequence"/>
</dbReference>
<organism evidence="9 10">
    <name type="scientific">Heterodermia speciosa</name>
    <dbReference type="NCBI Taxonomy" id="116794"/>
    <lineage>
        <taxon>Eukaryota</taxon>
        <taxon>Fungi</taxon>
        <taxon>Dikarya</taxon>
        <taxon>Ascomycota</taxon>
        <taxon>Pezizomycotina</taxon>
        <taxon>Lecanoromycetes</taxon>
        <taxon>OSLEUM clade</taxon>
        <taxon>Lecanoromycetidae</taxon>
        <taxon>Caliciales</taxon>
        <taxon>Physciaceae</taxon>
        <taxon>Heterodermia</taxon>
    </lineage>
</organism>
<evidence type="ECO:0000256" key="1">
    <source>
        <dbReference type="ARBA" id="ARBA00004141"/>
    </source>
</evidence>
<evidence type="ECO:0000256" key="5">
    <source>
        <dbReference type="ARBA" id="ARBA00038359"/>
    </source>
</evidence>
<feature type="transmembrane region" description="Helical" evidence="7">
    <location>
        <begin position="52"/>
        <end position="74"/>
    </location>
</feature>
<comment type="caution">
    <text evidence="9">The sequence shown here is derived from an EMBL/GenBank/DDBJ whole genome shotgun (WGS) entry which is preliminary data.</text>
</comment>
<dbReference type="AlphaFoldDB" id="A0A8H3IYF3"/>
<sequence>MALPLRLLWNLQINRQQKTALAAIFSLGFIIIIFAIVRVVETSASIHHVDPVWLALWSMIEAGIAVVVSCLPSFRVLLNTRSGRSNSAFSRRNPSSGRSRCSNKSWRMKPLKHGATSFEAGGHGGSNSRPTAHYADAARVSPEDEDPFVETGETTRADGSKEYILPKLPKEGVHVRKDVMVDFD</sequence>
<dbReference type="PANTHER" id="PTHR33048">
    <property type="entry name" value="PTH11-LIKE INTEGRAL MEMBRANE PROTEIN (AFU_ORTHOLOGUE AFUA_5G11245)"/>
    <property type="match status" value="1"/>
</dbReference>
<evidence type="ECO:0000256" key="7">
    <source>
        <dbReference type="SAM" id="Phobius"/>
    </source>
</evidence>
<keyword evidence="2 7" id="KW-0812">Transmembrane</keyword>
<evidence type="ECO:0000256" key="3">
    <source>
        <dbReference type="ARBA" id="ARBA00022989"/>
    </source>
</evidence>
<dbReference type="OrthoDB" id="444631at2759"/>
<keyword evidence="10" id="KW-1185">Reference proteome</keyword>
<evidence type="ECO:0000256" key="4">
    <source>
        <dbReference type="ARBA" id="ARBA00023136"/>
    </source>
</evidence>